<feature type="domain" description="Biotin carboxylation" evidence="9">
    <location>
        <begin position="9"/>
        <end position="452"/>
    </location>
</feature>
<dbReference type="Gene3D" id="2.40.50.100">
    <property type="match status" value="1"/>
</dbReference>
<dbReference type="PANTHER" id="PTHR18866:SF33">
    <property type="entry name" value="METHYLCROTONOYL-COA CARBOXYLASE SUBUNIT ALPHA, MITOCHONDRIAL-RELATED"/>
    <property type="match status" value="1"/>
</dbReference>
<keyword evidence="4 6" id="KW-0067">ATP-binding</keyword>
<dbReference type="FunFam" id="3.30.470.20:FF:000028">
    <property type="entry name" value="Methylcrotonoyl-CoA carboxylase subunit alpha, mitochondrial"/>
    <property type="match status" value="1"/>
</dbReference>
<dbReference type="PANTHER" id="PTHR18866">
    <property type="entry name" value="CARBOXYLASE:PYRUVATE/ACETYL-COA/PROPIONYL-COA CARBOXYLASE"/>
    <property type="match status" value="1"/>
</dbReference>
<dbReference type="Gene3D" id="3.40.50.20">
    <property type="match status" value="1"/>
</dbReference>
<dbReference type="FunFam" id="3.30.1490.20:FF:000003">
    <property type="entry name" value="acetyl-CoA carboxylase isoform X1"/>
    <property type="match status" value="1"/>
</dbReference>
<dbReference type="InterPro" id="IPR011764">
    <property type="entry name" value="Biotin_carboxylation_dom"/>
</dbReference>
<dbReference type="InterPro" id="IPR005482">
    <property type="entry name" value="Biotin_COase_C"/>
</dbReference>
<dbReference type="Gene3D" id="3.30.470.20">
    <property type="entry name" value="ATP-grasp fold, B domain"/>
    <property type="match status" value="1"/>
</dbReference>
<reference evidence="10" key="1">
    <citation type="submission" date="2023-01" db="EMBL/GenBank/DDBJ databases">
        <title>Xenophilus mangrovi sp. nov., isolated from soil of Mangrove nature reserve.</title>
        <authorList>
            <person name="Xu S."/>
            <person name="Liu Z."/>
            <person name="Xu Y."/>
        </authorList>
    </citation>
    <scope>NUCLEOTIDE SEQUENCE</scope>
    <source>
        <strain evidence="10">YW8</strain>
    </source>
</reference>
<evidence type="ECO:0000256" key="3">
    <source>
        <dbReference type="ARBA" id="ARBA00022741"/>
    </source>
</evidence>
<dbReference type="Gene3D" id="3.30.1490.20">
    <property type="entry name" value="ATP-grasp fold, A domain"/>
    <property type="match status" value="1"/>
</dbReference>
<dbReference type="PROSITE" id="PS00866">
    <property type="entry name" value="CPSASE_1"/>
    <property type="match status" value="1"/>
</dbReference>
<name>A0AAE3SYY8_9BURK</name>
<dbReference type="Gene3D" id="3.30.700.40">
    <property type="match status" value="1"/>
</dbReference>
<proteinExistence type="predicted"/>
<evidence type="ECO:0000256" key="2">
    <source>
        <dbReference type="ARBA" id="ARBA00022598"/>
    </source>
</evidence>
<organism evidence="10 11">
    <name type="scientific">Xenophilus arseniciresistens</name>
    <dbReference type="NCBI Taxonomy" id="1283306"/>
    <lineage>
        <taxon>Bacteria</taxon>
        <taxon>Pseudomonadati</taxon>
        <taxon>Pseudomonadota</taxon>
        <taxon>Betaproteobacteria</taxon>
        <taxon>Burkholderiales</taxon>
        <taxon>Comamonadaceae</taxon>
        <taxon>Xenophilus</taxon>
    </lineage>
</organism>
<evidence type="ECO:0000313" key="11">
    <source>
        <dbReference type="Proteomes" id="UP001212602"/>
    </source>
</evidence>
<dbReference type="Pfam" id="PF02785">
    <property type="entry name" value="Biotin_carb_C"/>
    <property type="match status" value="1"/>
</dbReference>
<dbReference type="GO" id="GO:0046872">
    <property type="term" value="F:metal ion binding"/>
    <property type="evidence" value="ECO:0007669"/>
    <property type="project" value="InterPro"/>
</dbReference>
<dbReference type="InterPro" id="IPR011054">
    <property type="entry name" value="Rudment_hybrid_motif"/>
</dbReference>
<dbReference type="InterPro" id="IPR011761">
    <property type="entry name" value="ATP-grasp"/>
</dbReference>
<dbReference type="RefSeq" id="WP_271427240.1">
    <property type="nucleotide sequence ID" value="NZ_JAQIPB010000002.1"/>
</dbReference>
<evidence type="ECO:0000256" key="6">
    <source>
        <dbReference type="PROSITE-ProRule" id="PRU00409"/>
    </source>
</evidence>
<sequence length="661" mass="71056">MTDPKTSTPFTRILVANRGEIALRVMRSAKALGYRTVAVYSSADADARHVQEADQAVCIGDPLPAQSYLRIEAIIEAARATGADAVHPGYGFLAENEDFARACRDAGLVFIGPSPEAIIAMGHKAGAKKIMMDADVPCIPGYQGEDQGSERLAQEAARVGFPVMIKATAGGGGRGMRLVRHAGEFAELLASAQSEARNAFGDPEVILERAILEPRHIEIQIFADRHGNAIHLGERDCSVQRRHQKVIEEAPSPVVSAELRERMGAVAVKAVKAIGYEGAGTLEFLLDREGNFFFMEMNTRLQVEHPVTEAITGLDLVALQLRVAAGEPLPLRQEDVRFDGHAIEVRLCAEDPDQGFMPQSGTMALWAPSQALRVEDSLRSGAEVPPYYDSMVAKLIAHGKSRDEARRRLLRGLEDSIALGFKTNQVFLARCLAHPVFAAGGATTAFIGQHQDELLQADAALGRQATVVAALLLAETGANAQLRHSERRLAHTLPLGQRFELNGQAVTAALTQEGPHRFAVVLEGEGHAVSLLGIEGQQAQVLLDGVRERVVFLRQGHTLYLHWRGHPFVVQDRTHAAAARQGADGGDGKVRASMNGRVVAVLVAEGDEVQAGQPIVTLEAMKMEHVHSAPVAGRVSLLAASVNDQVAAHRVLAEIEPGTNP</sequence>
<dbReference type="SMART" id="SM00878">
    <property type="entry name" value="Biotin_carb_C"/>
    <property type="match status" value="1"/>
</dbReference>
<dbReference type="EMBL" id="JAQIPB010000002">
    <property type="protein sequence ID" value="MDA7416000.1"/>
    <property type="molecule type" value="Genomic_DNA"/>
</dbReference>
<dbReference type="EC" id="6.4.1.2" evidence="10"/>
<dbReference type="GO" id="GO:0005524">
    <property type="term" value="F:ATP binding"/>
    <property type="evidence" value="ECO:0007669"/>
    <property type="project" value="UniProtKB-UniRule"/>
</dbReference>
<evidence type="ECO:0000313" key="10">
    <source>
        <dbReference type="EMBL" id="MDA7416000.1"/>
    </source>
</evidence>
<dbReference type="PROSITE" id="PS50968">
    <property type="entry name" value="BIOTINYL_LIPOYL"/>
    <property type="match status" value="1"/>
</dbReference>
<dbReference type="InterPro" id="IPR005479">
    <property type="entry name" value="CPAse_ATP-bd"/>
</dbReference>
<evidence type="ECO:0000259" key="9">
    <source>
        <dbReference type="PROSITE" id="PS50979"/>
    </source>
</evidence>
<evidence type="ECO:0000256" key="5">
    <source>
        <dbReference type="ARBA" id="ARBA00023267"/>
    </source>
</evidence>
<dbReference type="InterPro" id="IPR013815">
    <property type="entry name" value="ATP_grasp_subdomain_1"/>
</dbReference>
<dbReference type="InterPro" id="IPR016185">
    <property type="entry name" value="PreATP-grasp_dom_sf"/>
</dbReference>
<dbReference type="Pfam" id="PF00289">
    <property type="entry name" value="Biotin_carb_N"/>
    <property type="match status" value="1"/>
</dbReference>
<keyword evidence="5" id="KW-0092">Biotin</keyword>
<dbReference type="Proteomes" id="UP001212602">
    <property type="component" value="Unassembled WGS sequence"/>
</dbReference>
<dbReference type="SUPFAM" id="SSF56059">
    <property type="entry name" value="Glutathione synthetase ATP-binding domain-like"/>
    <property type="match status" value="1"/>
</dbReference>
<dbReference type="Pfam" id="PF00364">
    <property type="entry name" value="Biotin_lipoyl"/>
    <property type="match status" value="1"/>
</dbReference>
<feature type="domain" description="ATP-grasp" evidence="8">
    <location>
        <begin position="128"/>
        <end position="325"/>
    </location>
</feature>
<dbReference type="PROSITE" id="PS50975">
    <property type="entry name" value="ATP_GRASP"/>
    <property type="match status" value="1"/>
</dbReference>
<dbReference type="GO" id="GO:0003989">
    <property type="term" value="F:acetyl-CoA carboxylase activity"/>
    <property type="evidence" value="ECO:0007669"/>
    <property type="project" value="UniProtKB-EC"/>
</dbReference>
<accession>A0AAE3SYY8</accession>
<feature type="domain" description="Lipoyl-binding" evidence="7">
    <location>
        <begin position="578"/>
        <end position="656"/>
    </location>
</feature>
<dbReference type="SUPFAM" id="SSF52440">
    <property type="entry name" value="PreATP-grasp domain"/>
    <property type="match status" value="1"/>
</dbReference>
<dbReference type="InterPro" id="IPR005481">
    <property type="entry name" value="BC-like_N"/>
</dbReference>
<dbReference type="PROSITE" id="PS50979">
    <property type="entry name" value="BC"/>
    <property type="match status" value="1"/>
</dbReference>
<dbReference type="CDD" id="cd06850">
    <property type="entry name" value="biotinyl_domain"/>
    <property type="match status" value="1"/>
</dbReference>
<dbReference type="InterPro" id="IPR000089">
    <property type="entry name" value="Biotin_lipoyl"/>
</dbReference>
<evidence type="ECO:0000259" key="7">
    <source>
        <dbReference type="PROSITE" id="PS50968"/>
    </source>
</evidence>
<keyword evidence="2 10" id="KW-0436">Ligase</keyword>
<gene>
    <name evidence="10" type="ORF">PGB34_06440</name>
</gene>
<protein>
    <submittedName>
        <fullName evidence="10">Acetyl-CoA carboxylase biotin carboxylase subunit</fullName>
        <ecNumber evidence="10">6.4.1.2</ecNumber>
    </submittedName>
</protein>
<dbReference type="InterPro" id="IPR050856">
    <property type="entry name" value="Biotin_carboxylase_complex"/>
</dbReference>
<dbReference type="SUPFAM" id="SSF51246">
    <property type="entry name" value="Rudiment single hybrid motif"/>
    <property type="match status" value="1"/>
</dbReference>
<comment type="cofactor">
    <cofactor evidence="1">
        <name>biotin</name>
        <dbReference type="ChEBI" id="CHEBI:57586"/>
    </cofactor>
</comment>
<evidence type="ECO:0000256" key="4">
    <source>
        <dbReference type="ARBA" id="ARBA00022840"/>
    </source>
</evidence>
<dbReference type="SUPFAM" id="SSF51230">
    <property type="entry name" value="Single hybrid motif"/>
    <property type="match status" value="1"/>
</dbReference>
<keyword evidence="11" id="KW-1185">Reference proteome</keyword>
<dbReference type="PROSITE" id="PS00867">
    <property type="entry name" value="CPSASE_2"/>
    <property type="match status" value="1"/>
</dbReference>
<keyword evidence="3 6" id="KW-0547">Nucleotide-binding</keyword>
<dbReference type="Pfam" id="PF02786">
    <property type="entry name" value="CPSase_L_D2"/>
    <property type="match status" value="1"/>
</dbReference>
<dbReference type="NCBIfam" id="NF006367">
    <property type="entry name" value="PRK08591.1"/>
    <property type="match status" value="1"/>
</dbReference>
<evidence type="ECO:0000259" key="8">
    <source>
        <dbReference type="PROSITE" id="PS50975"/>
    </source>
</evidence>
<dbReference type="AlphaFoldDB" id="A0AAE3SYY8"/>
<comment type="caution">
    <text evidence="10">The sequence shown here is derived from an EMBL/GenBank/DDBJ whole genome shotgun (WGS) entry which is preliminary data.</text>
</comment>
<dbReference type="InterPro" id="IPR011053">
    <property type="entry name" value="Single_hybrid_motif"/>
</dbReference>
<evidence type="ECO:0000256" key="1">
    <source>
        <dbReference type="ARBA" id="ARBA00001953"/>
    </source>
</evidence>
<dbReference type="FunFam" id="3.40.50.20:FF:000010">
    <property type="entry name" value="Propionyl-CoA carboxylase subunit alpha"/>
    <property type="match status" value="1"/>
</dbReference>